<protein>
    <submittedName>
        <fullName evidence="1">Uncharacterized protein</fullName>
    </submittedName>
</protein>
<comment type="caution">
    <text evidence="1">The sequence shown here is derived from an EMBL/GenBank/DDBJ whole genome shotgun (WGS) entry which is preliminary data.</text>
</comment>
<gene>
    <name evidence="1" type="ORF">N2K84_08340</name>
</gene>
<dbReference type="RefSeq" id="WP_282591336.1">
    <property type="nucleotide sequence ID" value="NZ_JAPAAF010000008.1"/>
</dbReference>
<accession>A0AA42C8H8</accession>
<dbReference type="EMBL" id="JAPAAF010000008">
    <property type="protein sequence ID" value="MCW0482731.1"/>
    <property type="molecule type" value="Genomic_DNA"/>
</dbReference>
<dbReference type="AlphaFoldDB" id="A0AA42C8H8"/>
<reference evidence="1" key="1">
    <citation type="submission" date="2022-10" db="EMBL/GenBank/DDBJ databases">
        <title>Gaoshiqiia sediminis gen. nov., sp. nov., isolated from coastal sediment.</title>
        <authorList>
            <person name="Yu W.X."/>
            <person name="Mu D.S."/>
            <person name="Du J.Z."/>
            <person name="Liang Y.Q."/>
        </authorList>
    </citation>
    <scope>NUCLEOTIDE SEQUENCE</scope>
    <source>
        <strain evidence="1">A06</strain>
    </source>
</reference>
<evidence type="ECO:0000313" key="1">
    <source>
        <dbReference type="EMBL" id="MCW0482731.1"/>
    </source>
</evidence>
<proteinExistence type="predicted"/>
<keyword evidence="2" id="KW-1185">Reference proteome</keyword>
<name>A0AA42C8H8_9BACT</name>
<sequence>MITENNGLIYEDNNCVVAYNLWERNGNIGFQFYNKTDENIQLDLEKSFFIINGTAKQYYQDRTFTYSSTISKAASKGVTGASALSGINYFGLLKTNTLAATSNVSAMTSSGDAVSYSEKKIMTIPPKASVIISEFAINDALVRDCKLFKYPKAKQINSVSFNETESPIQFTNRITYSLESTAEPVVFANNFYVAEVTNFPSKEIFDYKYDEFCGQKSSERIPFMKPEAPDKFYIQYTKGMDSWKH</sequence>
<evidence type="ECO:0000313" key="2">
    <source>
        <dbReference type="Proteomes" id="UP001163821"/>
    </source>
</evidence>
<dbReference type="Proteomes" id="UP001163821">
    <property type="component" value="Unassembled WGS sequence"/>
</dbReference>
<organism evidence="1 2">
    <name type="scientific">Gaoshiqia sediminis</name>
    <dbReference type="NCBI Taxonomy" id="2986998"/>
    <lineage>
        <taxon>Bacteria</taxon>
        <taxon>Pseudomonadati</taxon>
        <taxon>Bacteroidota</taxon>
        <taxon>Bacteroidia</taxon>
        <taxon>Marinilabiliales</taxon>
        <taxon>Prolixibacteraceae</taxon>
        <taxon>Gaoshiqia</taxon>
    </lineage>
</organism>